<protein>
    <submittedName>
        <fullName evidence="1">Uncharacterized protein</fullName>
    </submittedName>
</protein>
<dbReference type="Proteomes" id="UP000437131">
    <property type="component" value="Unassembled WGS sequence"/>
</dbReference>
<organism evidence="1 2">
    <name type="scientific">Cyanobacterium aponinum 0216</name>
    <dbReference type="NCBI Taxonomy" id="2676140"/>
    <lineage>
        <taxon>Bacteria</taxon>
        <taxon>Bacillati</taxon>
        <taxon>Cyanobacteriota</taxon>
        <taxon>Cyanophyceae</taxon>
        <taxon>Oscillatoriophycideae</taxon>
        <taxon>Chroococcales</taxon>
        <taxon>Geminocystaceae</taxon>
        <taxon>Cyanobacterium</taxon>
    </lineage>
</organism>
<sequence>MNTNIDDLPNDSSQDEIWYCTQNSKEVLVEVKSVNNWQEVIEKDSWQCVQELVSVPDNMPQFSCENDGDQINLITLTWLKGVQAKTQMKSWIDAFQKQDMICTTDETNPFWQ</sequence>
<accession>A0A844H0J5</accession>
<comment type="caution">
    <text evidence="1">The sequence shown here is derived from an EMBL/GenBank/DDBJ whole genome shotgun (WGS) entry which is preliminary data.</text>
</comment>
<name>A0A844H0J5_9CHRO</name>
<dbReference type="AlphaFoldDB" id="A0A844H0J5"/>
<evidence type="ECO:0000313" key="2">
    <source>
        <dbReference type="Proteomes" id="UP000437131"/>
    </source>
</evidence>
<gene>
    <name evidence="1" type="ORF">GGC33_17725</name>
</gene>
<reference evidence="1 2" key="1">
    <citation type="submission" date="2019-11" db="EMBL/GenBank/DDBJ databases">
        <title>Isolation of a new High Light Tolerant Cyanobacteria.</title>
        <authorList>
            <person name="Dobson Z."/>
            <person name="Vaughn N."/>
            <person name="Vaughn M."/>
            <person name="Fromme P."/>
            <person name="Mazor Y."/>
        </authorList>
    </citation>
    <scope>NUCLEOTIDE SEQUENCE [LARGE SCALE GENOMIC DNA]</scope>
    <source>
        <strain evidence="1 2">0216</strain>
    </source>
</reference>
<dbReference type="EMBL" id="WMIA01000047">
    <property type="protein sequence ID" value="MTF40748.1"/>
    <property type="molecule type" value="Genomic_DNA"/>
</dbReference>
<proteinExistence type="predicted"/>
<evidence type="ECO:0000313" key="1">
    <source>
        <dbReference type="EMBL" id="MTF40748.1"/>
    </source>
</evidence>